<feature type="region of interest" description="Disordered" evidence="1">
    <location>
        <begin position="466"/>
        <end position="505"/>
    </location>
</feature>
<dbReference type="STRING" id="5098.A0A507R4L9"/>
<feature type="compositionally biased region" description="Polar residues" evidence="1">
    <location>
        <begin position="546"/>
        <end position="557"/>
    </location>
</feature>
<dbReference type="PROSITE" id="PS50006">
    <property type="entry name" value="FHA_DOMAIN"/>
    <property type="match status" value="1"/>
</dbReference>
<gene>
    <name evidence="3" type="ORF">MPDQ_002800</name>
</gene>
<dbReference type="PANTHER" id="PTHR15715:SF37">
    <property type="entry name" value="LD47843P"/>
    <property type="match status" value="1"/>
</dbReference>
<dbReference type="SUPFAM" id="SSF49879">
    <property type="entry name" value="SMAD/FHA domain"/>
    <property type="match status" value="1"/>
</dbReference>
<feature type="compositionally biased region" description="Polar residues" evidence="1">
    <location>
        <begin position="486"/>
        <end position="505"/>
    </location>
</feature>
<dbReference type="OrthoDB" id="4096268at2759"/>
<feature type="domain" description="FHA" evidence="2">
    <location>
        <begin position="33"/>
        <end position="94"/>
    </location>
</feature>
<dbReference type="Proteomes" id="UP000319663">
    <property type="component" value="Unassembled WGS sequence"/>
</dbReference>
<evidence type="ECO:0000313" key="3">
    <source>
        <dbReference type="EMBL" id="TQB75507.1"/>
    </source>
</evidence>
<dbReference type="InterPro" id="IPR051176">
    <property type="entry name" value="Cent_Immune-Sig_Mod"/>
</dbReference>
<proteinExistence type="predicted"/>
<dbReference type="Gene3D" id="2.60.200.20">
    <property type="match status" value="1"/>
</dbReference>
<protein>
    <recommendedName>
        <fullName evidence="2">FHA domain-containing protein</fullName>
    </recommendedName>
</protein>
<feature type="compositionally biased region" description="Polar residues" evidence="1">
    <location>
        <begin position="186"/>
        <end position="238"/>
    </location>
</feature>
<reference evidence="3 4" key="1">
    <citation type="submission" date="2019-06" db="EMBL/GenBank/DDBJ databases">
        <title>Wine fermentation using esterase from Monascus purpureus.</title>
        <authorList>
            <person name="Geng C."/>
            <person name="Zhang Y."/>
        </authorList>
    </citation>
    <scope>NUCLEOTIDE SEQUENCE [LARGE SCALE GENOMIC DNA]</scope>
    <source>
        <strain evidence="3">HQ1</strain>
    </source>
</reference>
<dbReference type="InterPro" id="IPR000253">
    <property type="entry name" value="FHA_dom"/>
</dbReference>
<dbReference type="InterPro" id="IPR008984">
    <property type="entry name" value="SMAD_FHA_dom_sf"/>
</dbReference>
<name>A0A507R4L9_MONPU</name>
<dbReference type="AlphaFoldDB" id="A0A507R4L9"/>
<dbReference type="SMART" id="SM00240">
    <property type="entry name" value="FHA"/>
    <property type="match status" value="1"/>
</dbReference>
<feature type="compositionally biased region" description="Acidic residues" evidence="1">
    <location>
        <begin position="157"/>
        <end position="168"/>
    </location>
</feature>
<accession>A0A507R4L9</accession>
<dbReference type="EMBL" id="VIFY01000019">
    <property type="protein sequence ID" value="TQB75507.1"/>
    <property type="molecule type" value="Genomic_DNA"/>
</dbReference>
<evidence type="ECO:0000259" key="2">
    <source>
        <dbReference type="PROSITE" id="PS50006"/>
    </source>
</evidence>
<evidence type="ECO:0000313" key="4">
    <source>
        <dbReference type="Proteomes" id="UP000319663"/>
    </source>
</evidence>
<keyword evidence="4" id="KW-1185">Reference proteome</keyword>
<organism evidence="3 4">
    <name type="scientific">Monascus purpureus</name>
    <name type="common">Red mold</name>
    <name type="synonym">Monascus anka</name>
    <dbReference type="NCBI Taxonomy" id="5098"/>
    <lineage>
        <taxon>Eukaryota</taxon>
        <taxon>Fungi</taxon>
        <taxon>Dikarya</taxon>
        <taxon>Ascomycota</taxon>
        <taxon>Pezizomycotina</taxon>
        <taxon>Eurotiomycetes</taxon>
        <taxon>Eurotiomycetidae</taxon>
        <taxon>Eurotiales</taxon>
        <taxon>Aspergillaceae</taxon>
        <taxon>Monascus</taxon>
    </lineage>
</organism>
<feature type="compositionally biased region" description="Polar residues" evidence="1">
    <location>
        <begin position="287"/>
        <end position="299"/>
    </location>
</feature>
<feature type="region of interest" description="Disordered" evidence="1">
    <location>
        <begin position="521"/>
        <end position="630"/>
    </location>
</feature>
<comment type="caution">
    <text evidence="3">The sequence shown here is derived from an EMBL/GenBank/DDBJ whole genome shotgun (WGS) entry which is preliminary data.</text>
</comment>
<evidence type="ECO:0000256" key="1">
    <source>
        <dbReference type="SAM" id="MobiDB-lite"/>
    </source>
</evidence>
<dbReference type="GO" id="GO:0005737">
    <property type="term" value="C:cytoplasm"/>
    <property type="evidence" value="ECO:0007669"/>
    <property type="project" value="TreeGrafter"/>
</dbReference>
<dbReference type="Pfam" id="PF00498">
    <property type="entry name" value="FHA"/>
    <property type="match status" value="1"/>
</dbReference>
<feature type="region of interest" description="Disordered" evidence="1">
    <location>
        <begin position="138"/>
        <end position="337"/>
    </location>
</feature>
<dbReference type="PANTHER" id="PTHR15715">
    <property type="entry name" value="CENTROSOMAL PROTEIN OF 170 KDA"/>
    <property type="match status" value="1"/>
</dbReference>
<sequence length="689" mass="74791">MSDRQAVVTLHPLFFPDDLPFRSLTFASDSDQISIGRSSKREAKNLVPAHHNAWFDSRVMSRNHATLSISPANKCVYIRDGGSLHGTWVNDQKVPIHQDVAIHSGDVLTFGAEVTRGAETFPPLKVRCECQWFDDRDGASVSKPQKEIPTNCFSVPDYDDDSDIDDYDSVNNVKVERTSSWEDDGSSSPRTSNHPASENSTAVTSPSAKDTDVNISDADNQESSPHISDNTADSNNKAFPNAEQPLVTPRGTSPVMNRPDTEPMPTEVDHSSKLHSGPANSDKGLAASNSSPWGATSVQSDDDWSKEDHFDIDNDSISQSSYGHGVELSNGEDDPVVSVDYSKTESHFHPDVTSSSSHNVDNKYTQQSAHIGPSSHASVAELHQADGPAFSMETHNSEQEQSRPSAFCYNACSFQENWTAKPASGPSPSFRPADRPLDPPLSSIYCFLPTPFDDWAPGNSAATGSYPLQSQSVPSVPYTDGPFVNRESQPEAQNEGTSAHLASSSNDCFRNRLDLRELRQFPNSANLPKPNFSLPSSVGADRETGKQLSGGPTSMKSRVSIADIVDTSPLEPRTIQKPSMKRKAAEMEIDSVGSEPAALAASSSRGHEISLQDAQILPRTPEESTKALPDLVPIQINEEDERRRKRIKTTQESRRRSIVSHVTTAVVGAVVGGLGTVALLASLPPDFFQ</sequence>